<proteinExistence type="inferred from homology"/>
<dbReference type="PROSITE" id="PS00687">
    <property type="entry name" value="ALDEHYDE_DEHYDR_GLU"/>
    <property type="match status" value="1"/>
</dbReference>
<dbReference type="InterPro" id="IPR029510">
    <property type="entry name" value="Ald_DH_CS_GLU"/>
</dbReference>
<evidence type="ECO:0000259" key="10">
    <source>
        <dbReference type="Pfam" id="PF00171"/>
    </source>
</evidence>
<dbReference type="GO" id="GO:0009898">
    <property type="term" value="C:cytoplasmic side of plasma membrane"/>
    <property type="evidence" value="ECO:0007669"/>
    <property type="project" value="TreeGrafter"/>
</dbReference>
<evidence type="ECO:0000256" key="7">
    <source>
        <dbReference type="PROSITE-ProRule" id="PRU10007"/>
    </source>
</evidence>
<dbReference type="InterPro" id="IPR015590">
    <property type="entry name" value="Aldehyde_DH_dom"/>
</dbReference>
<keyword evidence="3 8" id="KW-0560">Oxidoreductase</keyword>
<gene>
    <name evidence="12" type="ORF">EV640_101290</name>
</gene>
<dbReference type="PROSITE" id="PS00070">
    <property type="entry name" value="ALDEHYDE_DEHYDR_CYS"/>
    <property type="match status" value="1"/>
</dbReference>
<dbReference type="Gene3D" id="3.40.605.10">
    <property type="entry name" value="Aldehyde Dehydrogenase, Chain A, domain 1"/>
    <property type="match status" value="1"/>
</dbReference>
<dbReference type="Proteomes" id="UP000294506">
    <property type="component" value="Unassembled WGS sequence"/>
</dbReference>
<keyword evidence="13" id="KW-1185">Reference proteome</keyword>
<comment type="similarity">
    <text evidence="8">Belongs to the aldehyde dehydrogenase family.</text>
</comment>
<dbReference type="InterPro" id="IPR025703">
    <property type="entry name" value="Bifunct_PutA"/>
</dbReference>
<sequence length="1215" mass="130017">MSPVNTAELTDLSEAAVAKVTRWLQRGPAGAATGTGGEKPGRRSRPSKNHAAADKSAQRLSAVLSHPNGLDFTVGFVDRVIRTEDTKAAASALSELGGLAPDTLSALDRAQILAGSALAKTLPDVVVPAARARMRAMVGHMVVDARDKPFGKAVASIKQDGHRLNINLLGEAVLGEAEADKHLQDTVDLLRRDDVDYVSIKVSSIASQISMWGFDATVDYVVDRLIPMYQEAAKAPAGSKFINLDMEEYRDLNLTIAVFKNLLSRPELKHYEGGIVLQAYLPDALGATQELAEFANARVAAGGAGIKIRLVKGANLAVEKVHGEIAGWPQVTCESKEATDANYKLVLHWLLTEENMAGVRIGVAGHNLFDIAFAHLLGAQRGVTGQMEFEMLQGMATEQAEAVSADVGQLLLYVPAVRPAEFDVAISYLVRRLEENAASENFMSGIFDLSVDESGRSSEVFDREAQRFRGSLALLEEILTKHGHTAPSPQHTQDRGAEAQPGAEAQQRAEALKNDDAALPPFANEPDTDPALPANQRWAAEAIDRASEPGWIEAQSLPEKISGDRIDELVVQARAAAEPWAARPAVERARILYRAADILAARRGHLVSIAAAEVGKSVAQTDPEISEAIDFARYYAHSALEIEQVEHARFLPDRLVLITPPWNFPLAIPAGGTFAALAAGAAVIHKPSNHTPHCSMAILDALWDAGVPREVLHGVYPFEGADGKRLVSHDGIDRVILTGASETAAMFRSWKPALAINAETSGKNALVITPSADRDLAVADLVNSAFGHAGQKCSAASLGILVGSVYDSERFRRQLVDAASSMIVEWPSSLAATVGPLTEEPSEKLRRALTTLEPGESWLLEPKQLDDTGLLWSPGIKDGVKPGSFFHLTEVFGPVLGLMKASDLEEAIGLQNQVDFGLTGGIHSLEPGEVATWLDRVQVGNAYVNRGITGAIVQRQSFGGWKQSSVGLGSKAGGPNYVMLFGRWEDDTVGAELPAAGPAGAALEQTVAKLIESAVSSGIVSGADRAWLAAAAADDQRWWETEFGRPTDRTGLGGEANIFRYLGEDVLLRVGVDATAVQVLRALIAARRAGAQVRVSICPKLPNATAKAVELGSRTLQLTLTEETTGQFAEALAAGDHDRGVGVRVRMLGAVDSALRTKLADRPEVALLADEVTASGRVELRYWLKEQAVSMTLHRFGNPARDFLRLAEELKRAVD</sequence>
<dbReference type="EMBL" id="SOAN01000001">
    <property type="protein sequence ID" value="TDS87506.1"/>
    <property type="molecule type" value="Genomic_DNA"/>
</dbReference>
<feature type="region of interest" description="Disordered" evidence="9">
    <location>
        <begin position="484"/>
        <end position="511"/>
    </location>
</feature>
<dbReference type="GO" id="GO:0010133">
    <property type="term" value="P:L-proline catabolic process to L-glutamate"/>
    <property type="evidence" value="ECO:0007669"/>
    <property type="project" value="InterPro"/>
</dbReference>
<feature type="compositionally biased region" description="Low complexity" evidence="9">
    <location>
        <begin position="498"/>
        <end position="509"/>
    </location>
</feature>
<evidence type="ECO:0000259" key="11">
    <source>
        <dbReference type="Pfam" id="PF01619"/>
    </source>
</evidence>
<name>A0A4R7G7S1_9MICC</name>
<dbReference type="InterPro" id="IPR016163">
    <property type="entry name" value="Ald_DH_C"/>
</dbReference>
<evidence type="ECO:0000256" key="4">
    <source>
        <dbReference type="ARBA" id="ARBA00023027"/>
    </source>
</evidence>
<dbReference type="InterPro" id="IPR050485">
    <property type="entry name" value="Proline_metab_enzyme"/>
</dbReference>
<dbReference type="GO" id="GO:0004657">
    <property type="term" value="F:proline dehydrogenase activity"/>
    <property type="evidence" value="ECO:0007669"/>
    <property type="project" value="InterPro"/>
</dbReference>
<keyword evidence="4" id="KW-0520">NAD</keyword>
<comment type="pathway">
    <text evidence="1">Amino-acid degradation; L-proline degradation into L-glutamate; L-glutamate from L-proline: step 2/2.</text>
</comment>
<reference evidence="12 13" key="1">
    <citation type="submission" date="2019-03" db="EMBL/GenBank/DDBJ databases">
        <title>Genomic Encyclopedia of Type Strains, Phase III (KMG-III): the genomes of soil and plant-associated and newly described type strains.</title>
        <authorList>
            <person name="Whitman W."/>
        </authorList>
    </citation>
    <scope>NUCLEOTIDE SEQUENCE [LARGE SCALE GENOMIC DNA]</scope>
    <source>
        <strain evidence="12 13">DSM 27373</strain>
    </source>
</reference>
<evidence type="ECO:0000256" key="9">
    <source>
        <dbReference type="SAM" id="MobiDB-lite"/>
    </source>
</evidence>
<dbReference type="GO" id="GO:0003842">
    <property type="term" value="F:L-glutamate gamma-semialdehyde dehydrogenase activity"/>
    <property type="evidence" value="ECO:0007669"/>
    <property type="project" value="UniProtKB-EC"/>
</dbReference>
<dbReference type="Pfam" id="PF01619">
    <property type="entry name" value="Pro_dh"/>
    <property type="match status" value="1"/>
</dbReference>
<evidence type="ECO:0000256" key="6">
    <source>
        <dbReference type="PIRSR" id="PIRSR000197-1"/>
    </source>
</evidence>
<feature type="active site" evidence="6">
    <location>
        <position position="793"/>
    </location>
</feature>
<feature type="domain" description="Aldehyde dehydrogenase" evidence="10">
    <location>
        <begin position="562"/>
        <end position="978"/>
    </location>
</feature>
<evidence type="ECO:0000256" key="5">
    <source>
        <dbReference type="ARBA" id="ARBA00048142"/>
    </source>
</evidence>
<feature type="region of interest" description="Disordered" evidence="9">
    <location>
        <begin position="26"/>
        <end position="58"/>
    </location>
</feature>
<evidence type="ECO:0000256" key="1">
    <source>
        <dbReference type="ARBA" id="ARBA00004786"/>
    </source>
</evidence>
<dbReference type="Gene3D" id="3.40.309.10">
    <property type="entry name" value="Aldehyde Dehydrogenase, Chain A, domain 2"/>
    <property type="match status" value="1"/>
</dbReference>
<dbReference type="Pfam" id="PF00171">
    <property type="entry name" value="Aldedh"/>
    <property type="match status" value="1"/>
</dbReference>
<dbReference type="EC" id="1.2.1.88" evidence="2"/>
<dbReference type="PANTHER" id="PTHR42862">
    <property type="entry name" value="DELTA-1-PYRROLINE-5-CARBOXYLATE DEHYDROGENASE 1, ISOFORM A-RELATED"/>
    <property type="match status" value="1"/>
</dbReference>
<accession>A0A4R7G7S1</accession>
<dbReference type="SUPFAM" id="SSF51730">
    <property type="entry name" value="FAD-linked oxidoreductase"/>
    <property type="match status" value="1"/>
</dbReference>
<dbReference type="InterPro" id="IPR016160">
    <property type="entry name" value="Ald_DH_CS_CYS"/>
</dbReference>
<dbReference type="PIRSF" id="PIRSF000197">
    <property type="entry name" value="Bifunct_PutA"/>
    <property type="match status" value="1"/>
</dbReference>
<dbReference type="RefSeq" id="WP_133725570.1">
    <property type="nucleotide sequence ID" value="NZ_SOAN01000001.1"/>
</dbReference>
<evidence type="ECO:0000256" key="3">
    <source>
        <dbReference type="ARBA" id="ARBA00023002"/>
    </source>
</evidence>
<evidence type="ECO:0000256" key="2">
    <source>
        <dbReference type="ARBA" id="ARBA00012884"/>
    </source>
</evidence>
<dbReference type="InterPro" id="IPR016162">
    <property type="entry name" value="Ald_DH_N"/>
</dbReference>
<protein>
    <recommendedName>
        <fullName evidence="2">L-glutamate gamma-semialdehyde dehydrogenase</fullName>
        <ecNumber evidence="2">1.2.1.88</ecNumber>
    </recommendedName>
</protein>
<dbReference type="InterPro" id="IPR029041">
    <property type="entry name" value="FAD-linked_oxidoreductase-like"/>
</dbReference>
<evidence type="ECO:0000256" key="8">
    <source>
        <dbReference type="RuleBase" id="RU003345"/>
    </source>
</evidence>
<dbReference type="InterPro" id="IPR016161">
    <property type="entry name" value="Ald_DH/histidinol_DH"/>
</dbReference>
<feature type="domain" description="Proline dehydrogenase" evidence="11">
    <location>
        <begin position="152"/>
        <end position="444"/>
    </location>
</feature>
<dbReference type="InterPro" id="IPR002872">
    <property type="entry name" value="Proline_DH_dom"/>
</dbReference>
<organism evidence="12 13">
    <name type="scientific">Nesterenkonia aurantiaca</name>
    <dbReference type="NCBI Taxonomy" id="1436010"/>
    <lineage>
        <taxon>Bacteria</taxon>
        <taxon>Bacillati</taxon>
        <taxon>Actinomycetota</taxon>
        <taxon>Actinomycetes</taxon>
        <taxon>Micrococcales</taxon>
        <taxon>Micrococcaceae</taxon>
        <taxon>Nesterenkonia</taxon>
    </lineage>
</organism>
<dbReference type="GO" id="GO:0003700">
    <property type="term" value="F:DNA-binding transcription factor activity"/>
    <property type="evidence" value="ECO:0007669"/>
    <property type="project" value="InterPro"/>
</dbReference>
<comment type="caution">
    <text evidence="12">The sequence shown here is derived from an EMBL/GenBank/DDBJ whole genome shotgun (WGS) entry which is preliminary data.</text>
</comment>
<dbReference type="SUPFAM" id="SSF53720">
    <property type="entry name" value="ALDH-like"/>
    <property type="match status" value="1"/>
</dbReference>
<dbReference type="AlphaFoldDB" id="A0A4R7G7S1"/>
<dbReference type="PANTHER" id="PTHR42862:SF1">
    <property type="entry name" value="DELTA-1-PYRROLINE-5-CARBOXYLATE DEHYDROGENASE 2, ISOFORM A-RELATED"/>
    <property type="match status" value="1"/>
</dbReference>
<feature type="active site" evidence="6 7">
    <location>
        <position position="759"/>
    </location>
</feature>
<comment type="catalytic activity">
    <reaction evidence="5">
        <text>L-glutamate 5-semialdehyde + NAD(+) + H2O = L-glutamate + NADH + 2 H(+)</text>
        <dbReference type="Rhea" id="RHEA:30235"/>
        <dbReference type="ChEBI" id="CHEBI:15377"/>
        <dbReference type="ChEBI" id="CHEBI:15378"/>
        <dbReference type="ChEBI" id="CHEBI:29985"/>
        <dbReference type="ChEBI" id="CHEBI:57540"/>
        <dbReference type="ChEBI" id="CHEBI:57945"/>
        <dbReference type="ChEBI" id="CHEBI:58066"/>
        <dbReference type="EC" id="1.2.1.88"/>
    </reaction>
</comment>
<evidence type="ECO:0000313" key="12">
    <source>
        <dbReference type="EMBL" id="TDS87506.1"/>
    </source>
</evidence>
<evidence type="ECO:0000313" key="13">
    <source>
        <dbReference type="Proteomes" id="UP000294506"/>
    </source>
</evidence>
<dbReference type="Gene3D" id="3.20.20.220">
    <property type="match status" value="1"/>
</dbReference>